<dbReference type="Pfam" id="PF00501">
    <property type="entry name" value="AMP-binding"/>
    <property type="match status" value="1"/>
</dbReference>
<dbReference type="CDD" id="cd05930">
    <property type="entry name" value="A_NRPS"/>
    <property type="match status" value="1"/>
</dbReference>
<keyword evidence="2" id="KW-0596">Phosphopantetheine</keyword>
<dbReference type="Gene3D" id="3.30.300.30">
    <property type="match status" value="1"/>
</dbReference>
<dbReference type="SUPFAM" id="SSF47336">
    <property type="entry name" value="ACP-like"/>
    <property type="match status" value="1"/>
</dbReference>
<dbReference type="Pfam" id="PF13193">
    <property type="entry name" value="AMP-binding_C"/>
    <property type="match status" value="1"/>
</dbReference>
<dbReference type="Gene3D" id="3.30.559.30">
    <property type="entry name" value="Nonribosomal peptide synthetase, condensation domain"/>
    <property type="match status" value="1"/>
</dbReference>
<evidence type="ECO:0000256" key="3">
    <source>
        <dbReference type="ARBA" id="ARBA00022553"/>
    </source>
</evidence>
<dbReference type="NCBIfam" id="TIGR01733">
    <property type="entry name" value="AA-adenyl-dom"/>
    <property type="match status" value="1"/>
</dbReference>
<comment type="cofactor">
    <cofactor evidence="1">
        <name>pantetheine 4'-phosphate</name>
        <dbReference type="ChEBI" id="CHEBI:47942"/>
    </cofactor>
</comment>
<evidence type="ECO:0000313" key="5">
    <source>
        <dbReference type="EMBL" id="WPU95686.1"/>
    </source>
</evidence>
<dbReference type="Gene3D" id="3.40.50.980">
    <property type="match status" value="2"/>
</dbReference>
<sequence>MSQSYLLNKEILVNIEQYRDKFETLPLLKLPTGASVTGTAQKGIGEQELVVGEDVFKTLTFLAEEQDCGIDLILLAAYKILLQRYSAQEDLFITQIGLRNQHEGDYALKCGFHAIRSFISGETTCLEVIQQLKATRLDTQYANNLRFDDLQLILSNFNIDKDVFRALFGFDQTGDVTSRSELKALIDIYFESFYLGLFFNESITGISGSLCYNTAYFDPAFISKFIGHLSQLLELMAANPNQEIGEYQLLSAEEWERIIVEFNNTATPYPKEKLLFSLFEERADTHPDAIALIQGKRTLTYQQLNQQANRLAHSLIEKGVLPGDNVGILAERDFSMIVGMLGILKAGGAYVPVDPDYPIERQEYIFNQSVLKLIIADNNYPLKSMIDASKFIIIDFNAVDNGKMTNPNVKVSSQQLAYTIYTSGSTGKPKGVMIEHHSAVNLILWVNKTFHVDATDRLLFITSMCFDLSVYDIFGILSAGGQIVIARQDQIRDVKQLQRMLVDYQITFWDSVPTTLDYLILNLDTEEQGYRYSGLKTVFLSGDWIPLSLPERIKKYMTAANVISLGGATEGTVWSNFFPVTATSDQWNSIPYGKPIANNLFYILNKQLQPVPFGVVGDLYIGGVGVARGYANDPDKTAAAFVPDPFNKTLGGMMYRTGDLGKMMPDLNMEFIGRVDNQVKIQGFRIELGEIENVLKGCHLICNAVVLAKDDQQGKKRLIAYVMPEGGKFNKEAVMDYLRVKLPGYMIPSVWVEMEILPLTSNGKIDRKSLPDVHPQDVVTAEARPATETELILQSIWQECMGIARIALNANFFELGGHSLKAVQILSKFEKRTGKGFQISVLFKHPDIESLARFIDDDDQDIVFTSLIPIKPSGSKAPLYIIHGEGLNVLNFSELANCIDKDQPIYGLQAKGLNGIDEPFDSIPDIAAHYLEEILRHNPDGPYILAGYSFGGYVAVEMNRQLSVLGKKVSMLIMFDTNAEKTEYKDWYKLFPKKVKRNIPKLLTFIRNSVTQPVNTFKNQSQQAAKKRLAKESEKFYQQIGIIKEKHLAAFRKYQLKPFDNKVYLFRADICVHYVNDEQYLGWKKYARNGVEVLQVPGDHLSMLENPNVSILADILERTLTQYSQTNPDLH</sequence>
<dbReference type="PANTHER" id="PTHR45527:SF1">
    <property type="entry name" value="FATTY ACID SYNTHASE"/>
    <property type="match status" value="1"/>
</dbReference>
<dbReference type="Gene3D" id="1.10.1200.10">
    <property type="entry name" value="ACP-like"/>
    <property type="match status" value="1"/>
</dbReference>
<name>A0ABZ0TRV1_9SPHI</name>
<evidence type="ECO:0000256" key="1">
    <source>
        <dbReference type="ARBA" id="ARBA00001957"/>
    </source>
</evidence>
<dbReference type="RefSeq" id="WP_321564792.1">
    <property type="nucleotide sequence ID" value="NZ_CP139558.1"/>
</dbReference>
<dbReference type="PANTHER" id="PTHR45527">
    <property type="entry name" value="NONRIBOSOMAL PEPTIDE SYNTHETASE"/>
    <property type="match status" value="1"/>
</dbReference>
<feature type="domain" description="Carrier" evidence="4">
    <location>
        <begin position="784"/>
        <end position="859"/>
    </location>
</feature>
<accession>A0ABZ0TRV1</accession>
<dbReference type="EMBL" id="CP139558">
    <property type="protein sequence ID" value="WPU95686.1"/>
    <property type="molecule type" value="Genomic_DNA"/>
</dbReference>
<evidence type="ECO:0000313" key="6">
    <source>
        <dbReference type="Proteomes" id="UP001324380"/>
    </source>
</evidence>
<dbReference type="Pfam" id="PF00550">
    <property type="entry name" value="PP-binding"/>
    <property type="match status" value="1"/>
</dbReference>
<protein>
    <submittedName>
        <fullName evidence="5">Amino acid adenylation domain-containing protein</fullName>
    </submittedName>
</protein>
<reference evidence="5 6" key="1">
    <citation type="submission" date="2023-11" db="EMBL/GenBank/DDBJ databases">
        <title>Analysis of the Genomes of Mucilaginibacter gossypii cycad 4 and M. sabulilitoris SNA2: microbes with the potential for plant growth promotion.</title>
        <authorList>
            <person name="Hirsch A.M."/>
            <person name="Humm E."/>
            <person name="Rubbi M."/>
            <person name="Del Vecchio G."/>
            <person name="Ha S.M."/>
            <person name="Pellegrini M."/>
            <person name="Gunsalus R.P."/>
        </authorList>
    </citation>
    <scope>NUCLEOTIDE SEQUENCE [LARGE SCALE GENOMIC DNA]</scope>
    <source>
        <strain evidence="5 6">SNA2</strain>
    </source>
</reference>
<evidence type="ECO:0000256" key="2">
    <source>
        <dbReference type="ARBA" id="ARBA00022450"/>
    </source>
</evidence>
<dbReference type="Pfam" id="PF00975">
    <property type="entry name" value="Thioesterase"/>
    <property type="match status" value="1"/>
</dbReference>
<dbReference type="Pfam" id="PF00668">
    <property type="entry name" value="Condensation"/>
    <property type="match status" value="1"/>
</dbReference>
<dbReference type="InterPro" id="IPR010071">
    <property type="entry name" value="AA_adenyl_dom"/>
</dbReference>
<dbReference type="Gene3D" id="2.30.38.10">
    <property type="entry name" value="Luciferase, Domain 3"/>
    <property type="match status" value="1"/>
</dbReference>
<keyword evidence="6" id="KW-1185">Reference proteome</keyword>
<dbReference type="InterPro" id="IPR025110">
    <property type="entry name" value="AMP-bd_C"/>
</dbReference>
<dbReference type="Gene3D" id="3.40.50.1820">
    <property type="entry name" value="alpha/beta hydrolase"/>
    <property type="match status" value="1"/>
</dbReference>
<dbReference type="PROSITE" id="PS50075">
    <property type="entry name" value="CARRIER"/>
    <property type="match status" value="1"/>
</dbReference>
<proteinExistence type="predicted"/>
<dbReference type="SUPFAM" id="SSF53474">
    <property type="entry name" value="alpha/beta-Hydrolases"/>
    <property type="match status" value="1"/>
</dbReference>
<dbReference type="InterPro" id="IPR001031">
    <property type="entry name" value="Thioesterase"/>
</dbReference>
<dbReference type="InterPro" id="IPR006162">
    <property type="entry name" value="Ppantetheine_attach_site"/>
</dbReference>
<dbReference type="InterPro" id="IPR000873">
    <property type="entry name" value="AMP-dep_synth/lig_dom"/>
</dbReference>
<dbReference type="InterPro" id="IPR001242">
    <property type="entry name" value="Condensation_dom"/>
</dbReference>
<evidence type="ECO:0000259" key="4">
    <source>
        <dbReference type="PROSITE" id="PS50075"/>
    </source>
</evidence>
<keyword evidence="3" id="KW-0597">Phosphoprotein</keyword>
<dbReference type="Proteomes" id="UP001324380">
    <property type="component" value="Chromosome"/>
</dbReference>
<dbReference type="InterPro" id="IPR045851">
    <property type="entry name" value="AMP-bd_C_sf"/>
</dbReference>
<organism evidence="5 6">
    <name type="scientific">Mucilaginibacter sabulilitoris</name>
    <dbReference type="NCBI Taxonomy" id="1173583"/>
    <lineage>
        <taxon>Bacteria</taxon>
        <taxon>Pseudomonadati</taxon>
        <taxon>Bacteroidota</taxon>
        <taxon>Sphingobacteriia</taxon>
        <taxon>Sphingobacteriales</taxon>
        <taxon>Sphingobacteriaceae</taxon>
        <taxon>Mucilaginibacter</taxon>
    </lineage>
</organism>
<dbReference type="PROSITE" id="PS00012">
    <property type="entry name" value="PHOSPHOPANTETHEINE"/>
    <property type="match status" value="1"/>
</dbReference>
<dbReference type="InterPro" id="IPR009081">
    <property type="entry name" value="PP-bd_ACP"/>
</dbReference>
<dbReference type="InterPro" id="IPR036736">
    <property type="entry name" value="ACP-like_sf"/>
</dbReference>
<dbReference type="InterPro" id="IPR029058">
    <property type="entry name" value="AB_hydrolase_fold"/>
</dbReference>
<gene>
    <name evidence="5" type="ORF">SNE25_09165</name>
</gene>
<dbReference type="SUPFAM" id="SSF56801">
    <property type="entry name" value="Acetyl-CoA synthetase-like"/>
    <property type="match status" value="1"/>
</dbReference>
<dbReference type="SUPFAM" id="SSF52777">
    <property type="entry name" value="CoA-dependent acyltransferases"/>
    <property type="match status" value="1"/>
</dbReference>